<dbReference type="InterPro" id="IPR036186">
    <property type="entry name" value="Serpin_sf"/>
</dbReference>
<evidence type="ECO:0000256" key="3">
    <source>
        <dbReference type="ARBA" id="ARBA00022900"/>
    </source>
</evidence>
<dbReference type="PANTHER" id="PTHR11461">
    <property type="entry name" value="SERINE PROTEASE INHIBITOR, SERPIN"/>
    <property type="match status" value="1"/>
</dbReference>
<accession>A0AAV1JJP7</accession>
<reference evidence="7 8" key="1">
    <citation type="submission" date="2023-11" db="EMBL/GenBank/DDBJ databases">
        <authorList>
            <person name="Okamura Y."/>
        </authorList>
    </citation>
    <scope>NUCLEOTIDE SEQUENCE [LARGE SCALE GENOMIC DNA]</scope>
</reference>
<dbReference type="AlphaFoldDB" id="A0AAV1JJP7"/>
<proteinExistence type="inferred from homology"/>
<keyword evidence="2" id="KW-0646">Protease inhibitor</keyword>
<feature type="signal peptide" evidence="5">
    <location>
        <begin position="1"/>
        <end position="19"/>
    </location>
</feature>
<comment type="caution">
    <text evidence="7">The sequence shown here is derived from an EMBL/GenBank/DDBJ whole genome shotgun (WGS) entry which is preliminary data.</text>
</comment>
<evidence type="ECO:0000256" key="2">
    <source>
        <dbReference type="ARBA" id="ARBA00022690"/>
    </source>
</evidence>
<dbReference type="Pfam" id="PF00079">
    <property type="entry name" value="Serpin"/>
    <property type="match status" value="1"/>
</dbReference>
<gene>
    <name evidence="7" type="ORF">LNINA_LOCUS7685</name>
</gene>
<keyword evidence="5" id="KW-0732">Signal</keyword>
<protein>
    <recommendedName>
        <fullName evidence="6">Serpin domain-containing protein</fullName>
    </recommendedName>
</protein>
<feature type="domain" description="Serpin" evidence="6">
    <location>
        <begin position="32"/>
        <end position="394"/>
    </location>
</feature>
<evidence type="ECO:0000313" key="7">
    <source>
        <dbReference type="EMBL" id="CAK1548274.1"/>
    </source>
</evidence>
<dbReference type="GO" id="GO:0005615">
    <property type="term" value="C:extracellular space"/>
    <property type="evidence" value="ECO:0007669"/>
    <property type="project" value="InterPro"/>
</dbReference>
<feature type="chain" id="PRO_5044010251" description="Serpin domain-containing protein" evidence="5">
    <location>
        <begin position="20"/>
        <end position="395"/>
    </location>
</feature>
<dbReference type="GO" id="GO:0004867">
    <property type="term" value="F:serine-type endopeptidase inhibitor activity"/>
    <property type="evidence" value="ECO:0007669"/>
    <property type="project" value="UniProtKB-KW"/>
</dbReference>
<evidence type="ECO:0000256" key="4">
    <source>
        <dbReference type="RuleBase" id="RU000411"/>
    </source>
</evidence>
<dbReference type="Proteomes" id="UP001497472">
    <property type="component" value="Unassembled WGS sequence"/>
</dbReference>
<keyword evidence="8" id="KW-1185">Reference proteome</keyword>
<keyword evidence="3" id="KW-0722">Serine protease inhibitor</keyword>
<evidence type="ECO:0000259" key="6">
    <source>
        <dbReference type="SMART" id="SM00093"/>
    </source>
</evidence>
<evidence type="ECO:0000256" key="1">
    <source>
        <dbReference type="ARBA" id="ARBA00009500"/>
    </source>
</evidence>
<dbReference type="Gene3D" id="2.30.39.10">
    <property type="entry name" value="Alpha-1-antitrypsin, domain 1"/>
    <property type="match status" value="1"/>
</dbReference>
<dbReference type="InterPro" id="IPR000215">
    <property type="entry name" value="Serpin_fam"/>
</dbReference>
<evidence type="ECO:0000256" key="5">
    <source>
        <dbReference type="SAM" id="SignalP"/>
    </source>
</evidence>
<dbReference type="Gene3D" id="3.30.497.10">
    <property type="entry name" value="Antithrombin, subunit I, domain 2"/>
    <property type="match status" value="1"/>
</dbReference>
<dbReference type="InterPro" id="IPR042185">
    <property type="entry name" value="Serpin_sf_2"/>
</dbReference>
<dbReference type="InterPro" id="IPR042178">
    <property type="entry name" value="Serpin_sf_1"/>
</dbReference>
<comment type="similarity">
    <text evidence="1 4">Belongs to the serpin family.</text>
</comment>
<organism evidence="7 8">
    <name type="scientific">Leptosia nina</name>
    <dbReference type="NCBI Taxonomy" id="320188"/>
    <lineage>
        <taxon>Eukaryota</taxon>
        <taxon>Metazoa</taxon>
        <taxon>Ecdysozoa</taxon>
        <taxon>Arthropoda</taxon>
        <taxon>Hexapoda</taxon>
        <taxon>Insecta</taxon>
        <taxon>Pterygota</taxon>
        <taxon>Neoptera</taxon>
        <taxon>Endopterygota</taxon>
        <taxon>Lepidoptera</taxon>
        <taxon>Glossata</taxon>
        <taxon>Ditrysia</taxon>
        <taxon>Papilionoidea</taxon>
        <taxon>Pieridae</taxon>
        <taxon>Pierinae</taxon>
        <taxon>Leptosia</taxon>
    </lineage>
</organism>
<dbReference type="SUPFAM" id="SSF56574">
    <property type="entry name" value="Serpins"/>
    <property type="match status" value="1"/>
</dbReference>
<name>A0AAV1JJP7_9NEOP</name>
<dbReference type="CDD" id="cd19579">
    <property type="entry name" value="serpin1K-like"/>
    <property type="match status" value="1"/>
</dbReference>
<dbReference type="EMBL" id="CAVLEF010000010">
    <property type="protein sequence ID" value="CAK1548274.1"/>
    <property type="molecule type" value="Genomic_DNA"/>
</dbReference>
<dbReference type="PANTHER" id="PTHR11461:SF211">
    <property type="entry name" value="GH10112P-RELATED"/>
    <property type="match status" value="1"/>
</dbReference>
<evidence type="ECO:0000313" key="8">
    <source>
        <dbReference type="Proteomes" id="UP001497472"/>
    </source>
</evidence>
<dbReference type="InterPro" id="IPR023796">
    <property type="entry name" value="Serpin_dom"/>
</dbReference>
<dbReference type="SMART" id="SM00093">
    <property type="entry name" value="SERPIN"/>
    <property type="match status" value="1"/>
</dbReference>
<sequence length="395" mass="43174">MRFSSVLFLPLVLLKSVSSTTMDSKALSSSIAKFSAKFCNELEKKTSVVASPLSAEYVLALVALGSEDPAHAELLQTLGLPGDDAVRSAFTNVSAKLKSVKGITLNVANKVYVQDGGYELNSALQNDAVKVFDAAIEKLDFARAGAADTVNKWVESKTNNRIKELLTADSVNSDTRLVLVNALYFKGLWLKQFDKMSTMDQPFHLDETKTVDIPMMFIEEEFSYGESTDLGVQYLKMPYKGEEASMLIVLPEEINGLDKVLKKLADGYDLLGDVDKMGETKVRVTLPRFKIETEIDLGDLLPKLGVKAIFDQNNSGLTKLLNSDEKLFVSKAVQKAFIEVNEEGAEAAAATAMGIMMCSAIIDEPPVPSFTADRPFLAVILVDNVLYFTATYRGA</sequence>